<reference evidence="1 2" key="1">
    <citation type="submission" date="2023-03" db="EMBL/GenBank/DDBJ databases">
        <title>WGS of Gossypium arboreum.</title>
        <authorList>
            <person name="Yu D."/>
        </authorList>
    </citation>
    <scope>NUCLEOTIDE SEQUENCE [LARGE SCALE GENOMIC DNA]</scope>
    <source>
        <tissue evidence="1">Leaf</tissue>
    </source>
</reference>
<gene>
    <name evidence="1" type="ORF">PVK06_024214</name>
</gene>
<accession>A0ABR0PDR0</accession>
<evidence type="ECO:0000313" key="1">
    <source>
        <dbReference type="EMBL" id="KAK5819239.1"/>
    </source>
</evidence>
<evidence type="ECO:0000313" key="2">
    <source>
        <dbReference type="Proteomes" id="UP001358586"/>
    </source>
</evidence>
<dbReference type="EMBL" id="JARKNE010000007">
    <property type="protein sequence ID" value="KAK5819239.1"/>
    <property type="molecule type" value="Genomic_DNA"/>
</dbReference>
<sequence length="49" mass="5927">MVQEGRPIEEIYKNNPPSVQDDQWKWLVERWGTSQAEAEKEGREPWRLE</sequence>
<dbReference type="Proteomes" id="UP001358586">
    <property type="component" value="Chromosome 7"/>
</dbReference>
<comment type="caution">
    <text evidence="1">The sequence shown here is derived from an EMBL/GenBank/DDBJ whole genome shotgun (WGS) entry which is preliminary data.</text>
</comment>
<name>A0ABR0PDR0_GOSAR</name>
<organism evidence="1 2">
    <name type="scientific">Gossypium arboreum</name>
    <name type="common">Tree cotton</name>
    <name type="synonym">Gossypium nanking</name>
    <dbReference type="NCBI Taxonomy" id="29729"/>
    <lineage>
        <taxon>Eukaryota</taxon>
        <taxon>Viridiplantae</taxon>
        <taxon>Streptophyta</taxon>
        <taxon>Embryophyta</taxon>
        <taxon>Tracheophyta</taxon>
        <taxon>Spermatophyta</taxon>
        <taxon>Magnoliopsida</taxon>
        <taxon>eudicotyledons</taxon>
        <taxon>Gunneridae</taxon>
        <taxon>Pentapetalae</taxon>
        <taxon>rosids</taxon>
        <taxon>malvids</taxon>
        <taxon>Malvales</taxon>
        <taxon>Malvaceae</taxon>
        <taxon>Malvoideae</taxon>
        <taxon>Gossypium</taxon>
    </lineage>
</organism>
<proteinExistence type="predicted"/>
<keyword evidence="2" id="KW-1185">Reference proteome</keyword>
<protein>
    <submittedName>
        <fullName evidence="1">Uncharacterized protein</fullName>
    </submittedName>
</protein>